<sequence length="263" mass="29378">MSPDTPDTTEVESEMARRCPVCETVFTVTYPFSRQVFCSPTCKVANRNSRPARQTCPVCENEFTTTVARRRTYCSEECRGAARTSDDIRDRRVCLVCHGPFEALKTTRQIYCSPACRKDAERRRDQARDEDRARRLGETTSLPSWPELPPSSKTLSQPLTRQQVAAERDPLEPTATRNCPHCQQPVTIVALLATPKPPALPSPPPAPTSFRCEGLSDRRPLTVTDHRARRPYGRRAHAVSPSNATDPVRSRSRPAARHAGDPA</sequence>
<feature type="compositionally biased region" description="Basic and acidic residues" evidence="1">
    <location>
        <begin position="214"/>
        <end position="226"/>
    </location>
</feature>
<name>A0AAT9HQI1_9ACTN</name>
<gene>
    <name evidence="2" type="ORF">SHKM778_60540</name>
</gene>
<protein>
    <submittedName>
        <fullName evidence="2">Uncharacterized protein</fullName>
    </submittedName>
</protein>
<organism evidence="2">
    <name type="scientific">Streptomyces haneummycinicus</name>
    <dbReference type="NCBI Taxonomy" id="3074435"/>
    <lineage>
        <taxon>Bacteria</taxon>
        <taxon>Bacillati</taxon>
        <taxon>Actinomycetota</taxon>
        <taxon>Actinomycetes</taxon>
        <taxon>Kitasatosporales</taxon>
        <taxon>Streptomycetaceae</taxon>
        <taxon>Streptomyces</taxon>
    </lineage>
</organism>
<accession>A0AAT9HQI1</accession>
<feature type="compositionally biased region" description="Basic and acidic residues" evidence="1">
    <location>
        <begin position="122"/>
        <end position="137"/>
    </location>
</feature>
<feature type="region of interest" description="Disordered" evidence="1">
    <location>
        <begin position="122"/>
        <end position="179"/>
    </location>
</feature>
<dbReference type="EMBL" id="AP035768">
    <property type="protein sequence ID" value="BFO19666.1"/>
    <property type="molecule type" value="Genomic_DNA"/>
</dbReference>
<dbReference type="AlphaFoldDB" id="A0AAT9HQI1"/>
<reference evidence="2" key="2">
    <citation type="submission" date="2024-07" db="EMBL/GenBank/DDBJ databases">
        <title>Streptomyces haneummycinica sp. nov., a new antibiotic-producing actinobacterium isolated from marine sediment.</title>
        <authorList>
            <person name="Uemura M."/>
            <person name="Hamada M."/>
            <person name="Hirano S."/>
            <person name="Kobayashi K."/>
            <person name="Ohshiro T."/>
            <person name="Kobayashi T."/>
            <person name="Terahara T."/>
        </authorList>
    </citation>
    <scope>NUCLEOTIDE SEQUENCE</scope>
    <source>
        <strain evidence="2">KM77-8</strain>
    </source>
</reference>
<feature type="compositionally biased region" description="Polar residues" evidence="1">
    <location>
        <begin position="153"/>
        <end position="163"/>
    </location>
</feature>
<feature type="compositionally biased region" description="Pro residues" evidence="1">
    <location>
        <begin position="195"/>
        <end position="207"/>
    </location>
</feature>
<evidence type="ECO:0000313" key="2">
    <source>
        <dbReference type="EMBL" id="BFO19666.1"/>
    </source>
</evidence>
<feature type="compositionally biased region" description="Basic residues" evidence="1">
    <location>
        <begin position="227"/>
        <end position="237"/>
    </location>
</feature>
<evidence type="ECO:0000256" key="1">
    <source>
        <dbReference type="SAM" id="MobiDB-lite"/>
    </source>
</evidence>
<reference evidence="2" key="1">
    <citation type="submission" date="2024-06" db="EMBL/GenBank/DDBJ databases">
        <authorList>
            <consortium name="consrtm"/>
            <person name="Uemura M."/>
            <person name="Terahara T."/>
        </authorList>
    </citation>
    <scope>NUCLEOTIDE SEQUENCE</scope>
    <source>
        <strain evidence="2">KM77-8</strain>
    </source>
</reference>
<proteinExistence type="predicted"/>
<feature type="region of interest" description="Disordered" evidence="1">
    <location>
        <begin position="195"/>
        <end position="263"/>
    </location>
</feature>